<dbReference type="GO" id="GO:2000640">
    <property type="term" value="P:positive regulation of SREBP signaling pathway"/>
    <property type="evidence" value="ECO:0007669"/>
    <property type="project" value="TreeGrafter"/>
</dbReference>
<keyword evidence="4" id="KW-0804">Transcription</keyword>
<evidence type="ECO:0000256" key="4">
    <source>
        <dbReference type="ARBA" id="ARBA00023163"/>
    </source>
</evidence>
<dbReference type="Proteomes" id="UP000716291">
    <property type="component" value="Unassembled WGS sequence"/>
</dbReference>
<name>A0A9P7BTT0_RHIOR</name>
<feature type="compositionally biased region" description="Basic residues" evidence="6">
    <location>
        <begin position="1"/>
        <end position="10"/>
    </location>
</feature>
<evidence type="ECO:0000256" key="5">
    <source>
        <dbReference type="ARBA" id="ARBA00023242"/>
    </source>
</evidence>
<evidence type="ECO:0000256" key="3">
    <source>
        <dbReference type="ARBA" id="ARBA00023015"/>
    </source>
</evidence>
<comment type="subcellular location">
    <subcellularLocation>
        <location evidence="1">Nucleus</location>
    </subcellularLocation>
</comment>
<protein>
    <recommendedName>
        <fullName evidence="9">Enhancer of translation termination 1</fullName>
    </recommendedName>
</protein>
<dbReference type="InterPro" id="IPR011990">
    <property type="entry name" value="TPR-like_helical_dom_sf"/>
</dbReference>
<evidence type="ECO:0008006" key="9">
    <source>
        <dbReference type="Google" id="ProtNLM"/>
    </source>
</evidence>
<dbReference type="AlphaFoldDB" id="A0A9P7BTT0"/>
<feature type="region of interest" description="Disordered" evidence="6">
    <location>
        <begin position="255"/>
        <end position="274"/>
    </location>
</feature>
<evidence type="ECO:0000256" key="6">
    <source>
        <dbReference type="SAM" id="MobiDB-lite"/>
    </source>
</evidence>
<evidence type="ECO:0000313" key="8">
    <source>
        <dbReference type="Proteomes" id="UP000716291"/>
    </source>
</evidence>
<comment type="similarity">
    <text evidence="2">Belongs to the ETT1 family.</text>
</comment>
<comment type="caution">
    <text evidence="7">The sequence shown here is derived from an EMBL/GenBank/DDBJ whole genome shotgun (WGS) entry which is preliminary data.</text>
</comment>
<proteinExistence type="inferred from homology"/>
<dbReference type="PANTHER" id="PTHR28290:SF1">
    <property type="entry name" value="ENHANCER OF TRANSLATION TERMINATION 1"/>
    <property type="match status" value="1"/>
</dbReference>
<evidence type="ECO:0000313" key="7">
    <source>
        <dbReference type="EMBL" id="KAG1310275.1"/>
    </source>
</evidence>
<organism evidence="7 8">
    <name type="scientific">Rhizopus oryzae</name>
    <name type="common">Mucormycosis agent</name>
    <name type="synonym">Rhizopus arrhizus var. delemar</name>
    <dbReference type="NCBI Taxonomy" id="64495"/>
    <lineage>
        <taxon>Eukaryota</taxon>
        <taxon>Fungi</taxon>
        <taxon>Fungi incertae sedis</taxon>
        <taxon>Mucoromycota</taxon>
        <taxon>Mucoromycotina</taxon>
        <taxon>Mucoromycetes</taxon>
        <taxon>Mucorales</taxon>
        <taxon>Mucorineae</taxon>
        <taxon>Rhizopodaceae</taxon>
        <taxon>Rhizopus</taxon>
    </lineage>
</organism>
<reference evidence="7" key="1">
    <citation type="journal article" date="2020" name="Microb. Genom.">
        <title>Genetic diversity of clinical and environmental Mucorales isolates obtained from an investigation of mucormycosis cases among solid organ transplant recipients.</title>
        <authorList>
            <person name="Nguyen M.H."/>
            <person name="Kaul D."/>
            <person name="Muto C."/>
            <person name="Cheng S.J."/>
            <person name="Richter R.A."/>
            <person name="Bruno V.M."/>
            <person name="Liu G."/>
            <person name="Beyhan S."/>
            <person name="Sundermann A.J."/>
            <person name="Mounaud S."/>
            <person name="Pasculle A.W."/>
            <person name="Nierman W.C."/>
            <person name="Driscoll E."/>
            <person name="Cumbie R."/>
            <person name="Clancy C.J."/>
            <person name="Dupont C.L."/>
        </authorList>
    </citation>
    <scope>NUCLEOTIDE SEQUENCE</scope>
    <source>
        <strain evidence="7">GL11</strain>
    </source>
</reference>
<gene>
    <name evidence="7" type="ORF">G6F64_004680</name>
</gene>
<evidence type="ECO:0000256" key="1">
    <source>
        <dbReference type="ARBA" id="ARBA00004123"/>
    </source>
</evidence>
<keyword evidence="3" id="KW-0805">Transcription regulation</keyword>
<dbReference type="PANTHER" id="PTHR28290">
    <property type="entry name" value="ENHANCER OF TRANSLATION TERMINATION 1"/>
    <property type="match status" value="1"/>
</dbReference>
<dbReference type="GO" id="GO:0005634">
    <property type="term" value="C:nucleus"/>
    <property type="evidence" value="ECO:0007669"/>
    <property type="project" value="UniProtKB-SubCell"/>
</dbReference>
<dbReference type="EMBL" id="JAANQT010000528">
    <property type="protein sequence ID" value="KAG1310275.1"/>
    <property type="molecule type" value="Genomic_DNA"/>
</dbReference>
<feature type="region of interest" description="Disordered" evidence="6">
    <location>
        <begin position="1"/>
        <end position="29"/>
    </location>
</feature>
<feature type="compositionally biased region" description="Acidic residues" evidence="6">
    <location>
        <begin position="255"/>
        <end position="265"/>
    </location>
</feature>
<accession>A0A9P7BTT0</accession>
<dbReference type="InterPro" id="IPR024318">
    <property type="entry name" value="Nro1/ETT1"/>
</dbReference>
<evidence type="ECO:0000256" key="2">
    <source>
        <dbReference type="ARBA" id="ARBA00007273"/>
    </source>
</evidence>
<keyword evidence="5" id="KW-0539">Nucleus</keyword>
<keyword evidence="8" id="KW-1185">Reference proteome</keyword>
<dbReference type="Pfam" id="PF12753">
    <property type="entry name" value="Nro1"/>
    <property type="match status" value="1"/>
</dbReference>
<sequence>MAIEKKRPRGLKSSAKANKKAKVEEASTEIPENAQTIVIEKEVEEGDELGEVAALLESAIEKLEENPVEALALLRGTIHESDQILRKWESEESLPAFFYYNYGVALYELGRLMEDEEFEPYLDAAEERLEDGLKQLKEDDKELYSKTHLALCKVWFAKAASQVSEDDTVSDLAIRALAAADKIVDELPSKVVIELADVVQNHGALYSSLESRNKFITWAKETLEKTLKEEPKNAQALYVLGLCKLQVAHYYLDNLNEEEEEEEEEEKTKLSEEEEKAYEAIIESKKNLEAARKAFLEQDKLMPQVLADLAEVHLNEANLVLGEEKQNKVYEQAINAIKEAQKLIDEKKLDYELPEGLVAFLAEYEEEQ</sequence>
<dbReference type="SUPFAM" id="SSF48452">
    <property type="entry name" value="TPR-like"/>
    <property type="match status" value="1"/>
</dbReference>